<reference evidence="2" key="1">
    <citation type="submission" date="2019-09" db="EMBL/GenBank/DDBJ databases">
        <authorList>
            <person name="Li J."/>
        </authorList>
    </citation>
    <scope>NUCLEOTIDE SEQUENCE [LARGE SCALE GENOMIC DNA]</scope>
    <source>
        <strain evidence="2">JCM 14732</strain>
    </source>
</reference>
<organism evidence="2 3">
    <name type="scientific">Aeromicrobium ginsengisoli</name>
    <dbReference type="NCBI Taxonomy" id="363867"/>
    <lineage>
        <taxon>Bacteria</taxon>
        <taxon>Bacillati</taxon>
        <taxon>Actinomycetota</taxon>
        <taxon>Actinomycetes</taxon>
        <taxon>Propionibacteriales</taxon>
        <taxon>Nocardioidaceae</taxon>
        <taxon>Aeromicrobium</taxon>
    </lineage>
</organism>
<dbReference type="Gene3D" id="1.10.1660.10">
    <property type="match status" value="1"/>
</dbReference>
<dbReference type="RefSeq" id="WP_056398375.1">
    <property type="nucleotide sequence ID" value="NZ_SDPQ02000002.1"/>
</dbReference>
<dbReference type="NCBIfam" id="NF033787">
    <property type="entry name" value="HTH_BldC"/>
    <property type="match status" value="1"/>
</dbReference>
<proteinExistence type="predicted"/>
<dbReference type="OrthoDB" id="3393149at2"/>
<dbReference type="Proteomes" id="UP000380867">
    <property type="component" value="Unassembled WGS sequence"/>
</dbReference>
<evidence type="ECO:0000313" key="2">
    <source>
        <dbReference type="EMBL" id="KAA1397720.1"/>
    </source>
</evidence>
<keyword evidence="3" id="KW-1185">Reference proteome</keyword>
<dbReference type="AlphaFoldDB" id="A0A5M4FEU0"/>
<name>A0A5M4FEU0_9ACTN</name>
<evidence type="ECO:0000259" key="1">
    <source>
        <dbReference type="Pfam" id="PF12728"/>
    </source>
</evidence>
<gene>
    <name evidence="2" type="ORF">ESP70_010225</name>
</gene>
<evidence type="ECO:0000313" key="3">
    <source>
        <dbReference type="Proteomes" id="UP000380867"/>
    </source>
</evidence>
<sequence>MKVVNSPDMLMRPAEVAAIFDVHTKTVCEWANAGNLTVIRTMGGHRRYLRAEVMALRNAKVTLRRWKV</sequence>
<comment type="caution">
    <text evidence="2">The sequence shown here is derived from an EMBL/GenBank/DDBJ whole genome shotgun (WGS) entry which is preliminary data.</text>
</comment>
<protein>
    <submittedName>
        <fullName evidence="2">BldC family transcriptional regulator</fullName>
    </submittedName>
</protein>
<dbReference type="EMBL" id="SDPQ02000002">
    <property type="protein sequence ID" value="KAA1397720.1"/>
    <property type="molecule type" value="Genomic_DNA"/>
</dbReference>
<dbReference type="InterPro" id="IPR041657">
    <property type="entry name" value="HTH_17"/>
</dbReference>
<dbReference type="SUPFAM" id="SSF46955">
    <property type="entry name" value="Putative DNA-binding domain"/>
    <property type="match status" value="1"/>
</dbReference>
<feature type="domain" description="Helix-turn-helix" evidence="1">
    <location>
        <begin position="10"/>
        <end position="58"/>
    </location>
</feature>
<dbReference type="InterPro" id="IPR048048">
    <property type="entry name" value="BldC-like"/>
</dbReference>
<dbReference type="InterPro" id="IPR009061">
    <property type="entry name" value="DNA-bd_dom_put_sf"/>
</dbReference>
<accession>A0A5M4FEU0</accession>
<dbReference type="Pfam" id="PF12728">
    <property type="entry name" value="HTH_17"/>
    <property type="match status" value="1"/>
</dbReference>